<evidence type="ECO:0000256" key="16">
    <source>
        <dbReference type="ARBA" id="ARBA00032185"/>
    </source>
</evidence>
<evidence type="ECO:0000256" key="14">
    <source>
        <dbReference type="ARBA" id="ARBA00030211"/>
    </source>
</evidence>
<feature type="transmembrane region" description="Helical" evidence="17">
    <location>
        <begin position="80"/>
        <end position="101"/>
    </location>
</feature>
<dbReference type="GO" id="GO:0009486">
    <property type="term" value="F:cytochrome bo3 ubiquinol oxidase activity"/>
    <property type="evidence" value="ECO:0007669"/>
    <property type="project" value="InterPro"/>
</dbReference>
<evidence type="ECO:0000313" key="18">
    <source>
        <dbReference type="EMBL" id="PXZ01668.1"/>
    </source>
</evidence>
<dbReference type="RefSeq" id="WP_110438187.1">
    <property type="nucleotide sequence ID" value="NZ_CP033087.1"/>
</dbReference>
<feature type="transmembrane region" description="Helical" evidence="17">
    <location>
        <begin position="46"/>
        <end position="68"/>
    </location>
</feature>
<keyword evidence="5" id="KW-0813">Transport</keyword>
<comment type="caution">
    <text evidence="18">The sequence shown here is derived from an EMBL/GenBank/DDBJ whole genome shotgun (WGS) entry which is preliminary data.</text>
</comment>
<dbReference type="InterPro" id="IPR050968">
    <property type="entry name" value="Cytochrome_c_oxidase_bac_sub4"/>
</dbReference>
<evidence type="ECO:0000256" key="6">
    <source>
        <dbReference type="ARBA" id="ARBA00022475"/>
    </source>
</evidence>
<comment type="function">
    <text evidence="12">Cytochrome bo(3) ubiquinol terminal oxidase is the component of the aerobic respiratory chain of E.coli that predominates when cells are grown at high aeration. Has proton pump activity across the membrane in addition to electron transfer, pumping 2 protons/electron.</text>
</comment>
<name>A0A318NDN4_9PROT</name>
<evidence type="ECO:0000256" key="7">
    <source>
        <dbReference type="ARBA" id="ARBA00022692"/>
    </source>
</evidence>
<dbReference type="InterPro" id="IPR005171">
    <property type="entry name" value="Cyt_c_oxidase_su4_prok"/>
</dbReference>
<dbReference type="GeneID" id="83703094"/>
<dbReference type="AlphaFoldDB" id="A0A318NDN4"/>
<gene>
    <name evidence="18" type="primary">cyoD</name>
    <name evidence="18" type="ORF">DK869_01255</name>
</gene>
<dbReference type="InterPro" id="IPR014210">
    <property type="entry name" value="Cyt_o_ubiqinol_oxidase_su4"/>
</dbReference>
<evidence type="ECO:0000256" key="12">
    <source>
        <dbReference type="ARBA" id="ARBA00025694"/>
    </source>
</evidence>
<sequence>MTENHTTASEEAGHGSVASYIVGYVLSIILTVIAFYIVMEHMFSTMATATTLGVLAALQIIVQSVFFLHVSVSPEKRVDLVSYAFSLFVAIVIVFGTLFVMHNASYNMMSR</sequence>
<comment type="subcellular location">
    <subcellularLocation>
        <location evidence="1">Cell membrane</location>
        <topology evidence="1">Multi-pass membrane protein</topology>
    </subcellularLocation>
</comment>
<keyword evidence="19" id="KW-1185">Reference proteome</keyword>
<proteinExistence type="inferred from homology"/>
<evidence type="ECO:0000256" key="11">
    <source>
        <dbReference type="ARBA" id="ARBA00023136"/>
    </source>
</evidence>
<evidence type="ECO:0000256" key="4">
    <source>
        <dbReference type="ARBA" id="ARBA00014689"/>
    </source>
</evidence>
<feature type="transmembrane region" description="Helical" evidence="17">
    <location>
        <begin position="20"/>
        <end position="39"/>
    </location>
</feature>
<evidence type="ECO:0000256" key="3">
    <source>
        <dbReference type="ARBA" id="ARBA00011700"/>
    </source>
</evidence>
<dbReference type="GO" id="GO:0015990">
    <property type="term" value="P:electron transport coupled proton transport"/>
    <property type="evidence" value="ECO:0007669"/>
    <property type="project" value="InterPro"/>
</dbReference>
<dbReference type="OrthoDB" id="2375888at2"/>
<dbReference type="GO" id="GO:0015078">
    <property type="term" value="F:proton transmembrane transporter activity"/>
    <property type="evidence" value="ECO:0007669"/>
    <property type="project" value="TreeGrafter"/>
</dbReference>
<dbReference type="EMBL" id="QGLT01000001">
    <property type="protein sequence ID" value="PXZ01668.1"/>
    <property type="molecule type" value="Genomic_DNA"/>
</dbReference>
<evidence type="ECO:0000256" key="2">
    <source>
        <dbReference type="ARBA" id="ARBA00008079"/>
    </source>
</evidence>
<dbReference type="Pfam" id="PF03626">
    <property type="entry name" value="COX4_pro"/>
    <property type="match status" value="1"/>
</dbReference>
<evidence type="ECO:0000256" key="9">
    <source>
        <dbReference type="ARBA" id="ARBA00022989"/>
    </source>
</evidence>
<dbReference type="GO" id="GO:0019646">
    <property type="term" value="P:aerobic electron transport chain"/>
    <property type="evidence" value="ECO:0007669"/>
    <property type="project" value="TreeGrafter"/>
</dbReference>
<evidence type="ECO:0000256" key="17">
    <source>
        <dbReference type="SAM" id="Phobius"/>
    </source>
</evidence>
<comment type="subunit">
    <text evidence="3">Heterooctamer of two A chains, two B chains, two C chains and two D chains.</text>
</comment>
<keyword evidence="9 17" id="KW-1133">Transmembrane helix</keyword>
<keyword evidence="7 17" id="KW-0812">Transmembrane</keyword>
<reference evidence="18 19" key="1">
    <citation type="submission" date="2018-05" db="EMBL/GenBank/DDBJ databases">
        <title>Reference genomes for bee gut microbiota database.</title>
        <authorList>
            <person name="Ellegaard K.M."/>
        </authorList>
    </citation>
    <scope>NUCLEOTIDE SEQUENCE [LARGE SCALE GENOMIC DNA]</scope>
    <source>
        <strain evidence="18 19">ESL0284</strain>
    </source>
</reference>
<evidence type="ECO:0000313" key="19">
    <source>
        <dbReference type="Proteomes" id="UP000247565"/>
    </source>
</evidence>
<accession>A0A318NDN4</accession>
<dbReference type="Proteomes" id="UP000247565">
    <property type="component" value="Unassembled WGS sequence"/>
</dbReference>
<dbReference type="GO" id="GO:0005886">
    <property type="term" value="C:plasma membrane"/>
    <property type="evidence" value="ECO:0007669"/>
    <property type="project" value="UniProtKB-SubCell"/>
</dbReference>
<evidence type="ECO:0000256" key="1">
    <source>
        <dbReference type="ARBA" id="ARBA00004651"/>
    </source>
</evidence>
<dbReference type="NCBIfam" id="TIGR02847">
    <property type="entry name" value="CyoD"/>
    <property type="match status" value="1"/>
</dbReference>
<evidence type="ECO:0000256" key="5">
    <source>
        <dbReference type="ARBA" id="ARBA00022448"/>
    </source>
</evidence>
<evidence type="ECO:0000256" key="10">
    <source>
        <dbReference type="ARBA" id="ARBA00023002"/>
    </source>
</evidence>
<comment type="similarity">
    <text evidence="2">Belongs to the cytochrome c oxidase bacterial subunit 4 family.</text>
</comment>
<keyword evidence="10" id="KW-0560">Oxidoreductase</keyword>
<evidence type="ECO:0000256" key="15">
    <source>
        <dbReference type="ARBA" id="ARBA00031887"/>
    </source>
</evidence>
<dbReference type="PANTHER" id="PTHR36835:SF1">
    <property type="entry name" value="CYTOCHROME BO(3) UBIQUINOL OXIDASE SUBUNIT 4"/>
    <property type="match status" value="1"/>
</dbReference>
<protein>
    <recommendedName>
        <fullName evidence="4">Cytochrome bo(3) ubiquinol oxidase subunit 4</fullName>
    </recommendedName>
    <alternativeName>
        <fullName evidence="16">Cytochrome o ubiquinol oxidase subunit 4</fullName>
    </alternativeName>
    <alternativeName>
        <fullName evidence="13">Oxidase bo(3) subunit 4</fullName>
    </alternativeName>
    <alternativeName>
        <fullName evidence="14">Ubiquinol oxidase polypeptide IV</fullName>
    </alternativeName>
    <alternativeName>
        <fullName evidence="15">Ubiquinol oxidase subunit 4</fullName>
    </alternativeName>
</protein>
<dbReference type="GO" id="GO:0009319">
    <property type="term" value="C:cytochrome o ubiquinol oxidase complex"/>
    <property type="evidence" value="ECO:0007669"/>
    <property type="project" value="TreeGrafter"/>
</dbReference>
<keyword evidence="6" id="KW-1003">Cell membrane</keyword>
<evidence type="ECO:0000256" key="13">
    <source>
        <dbReference type="ARBA" id="ARBA00030071"/>
    </source>
</evidence>
<keyword evidence="11 17" id="KW-0472">Membrane</keyword>
<dbReference type="PANTHER" id="PTHR36835">
    <property type="entry name" value="CYTOCHROME BO(3) UBIQUINOL OXIDASE SUBUNIT 4"/>
    <property type="match status" value="1"/>
</dbReference>
<organism evidence="18 19">
    <name type="scientific">Commensalibacter melissae</name>
    <dbReference type="NCBI Taxonomy" id="2070537"/>
    <lineage>
        <taxon>Bacteria</taxon>
        <taxon>Pseudomonadati</taxon>
        <taxon>Pseudomonadota</taxon>
        <taxon>Alphaproteobacteria</taxon>
        <taxon>Acetobacterales</taxon>
        <taxon>Acetobacteraceae</taxon>
    </lineage>
</organism>
<keyword evidence="8" id="KW-0249">Electron transport</keyword>
<evidence type="ECO:0000256" key="8">
    <source>
        <dbReference type="ARBA" id="ARBA00022982"/>
    </source>
</evidence>